<organism evidence="2 3">
    <name type="scientific">Aromia moschata</name>
    <dbReference type="NCBI Taxonomy" id="1265417"/>
    <lineage>
        <taxon>Eukaryota</taxon>
        <taxon>Metazoa</taxon>
        <taxon>Ecdysozoa</taxon>
        <taxon>Arthropoda</taxon>
        <taxon>Hexapoda</taxon>
        <taxon>Insecta</taxon>
        <taxon>Pterygota</taxon>
        <taxon>Neoptera</taxon>
        <taxon>Endopterygota</taxon>
        <taxon>Coleoptera</taxon>
        <taxon>Polyphaga</taxon>
        <taxon>Cucujiformia</taxon>
        <taxon>Chrysomeloidea</taxon>
        <taxon>Cerambycidae</taxon>
        <taxon>Cerambycinae</taxon>
        <taxon>Callichromatini</taxon>
        <taxon>Aromia</taxon>
    </lineage>
</organism>
<dbReference type="EMBL" id="JAPWTK010000274">
    <property type="protein sequence ID" value="KAJ8943882.1"/>
    <property type="molecule type" value="Genomic_DNA"/>
</dbReference>
<dbReference type="Proteomes" id="UP001162162">
    <property type="component" value="Unassembled WGS sequence"/>
</dbReference>
<keyword evidence="3" id="KW-1185">Reference proteome</keyword>
<feature type="domain" description="Ionotropic receptor 75a N-terminal" evidence="1">
    <location>
        <begin position="42"/>
        <end position="160"/>
    </location>
</feature>
<gene>
    <name evidence="2" type="ORF">NQ318_019365</name>
</gene>
<evidence type="ECO:0000259" key="1">
    <source>
        <dbReference type="Pfam" id="PF24576"/>
    </source>
</evidence>
<sequence length="174" mass="20199">MYRFKLFKIFSQHELGIRVAFLPIQKGCYKNSSDEFYEEKSFILDLSCENAKIVLKESSQNYKFRQVNRWLIIGNSTMAKGDIKLLFDDLQLRMDMNVNIALPKGNGTKYDILEVYDRGIGVDLQINTVGIFQNAGLTYFEKRFSFYNSRKNMSGVLIRTANTVSKYADLEVRL</sequence>
<dbReference type="InterPro" id="IPR057074">
    <property type="entry name" value="IR75A_N"/>
</dbReference>
<dbReference type="AlphaFoldDB" id="A0AAV8XYU8"/>
<evidence type="ECO:0000313" key="3">
    <source>
        <dbReference type="Proteomes" id="UP001162162"/>
    </source>
</evidence>
<reference evidence="2" key="1">
    <citation type="journal article" date="2023" name="Insect Mol. Biol.">
        <title>Genome sequencing provides insights into the evolution of gene families encoding plant cell wall-degrading enzymes in longhorned beetles.</title>
        <authorList>
            <person name="Shin N.R."/>
            <person name="Okamura Y."/>
            <person name="Kirsch R."/>
            <person name="Pauchet Y."/>
        </authorList>
    </citation>
    <scope>NUCLEOTIDE SEQUENCE</scope>
    <source>
        <strain evidence="2">AMC_N1</strain>
    </source>
</reference>
<comment type="caution">
    <text evidence="2">The sequence shown here is derived from an EMBL/GenBank/DDBJ whole genome shotgun (WGS) entry which is preliminary data.</text>
</comment>
<name>A0AAV8XYU8_9CUCU</name>
<accession>A0AAV8XYU8</accession>
<protein>
    <recommendedName>
        <fullName evidence="1">Ionotropic receptor 75a N-terminal domain-containing protein</fullName>
    </recommendedName>
</protein>
<proteinExistence type="predicted"/>
<evidence type="ECO:0000313" key="2">
    <source>
        <dbReference type="EMBL" id="KAJ8943882.1"/>
    </source>
</evidence>
<dbReference type="Pfam" id="PF24576">
    <property type="entry name" value="IR75A_N"/>
    <property type="match status" value="1"/>
</dbReference>